<feature type="region of interest" description="Disordered" evidence="1">
    <location>
        <begin position="1"/>
        <end position="81"/>
    </location>
</feature>
<sequence>SLAPSSSSLSHNSSYSAVTPTSSLSPSSSSLSHNSSYSAVTPISSLSPSSSSLSHNSSNSSVTSTSTPDSSQSTSKPTASSPRCHQLKVCWLNSPPYLFKDADTGNISGAFNEAIEFLLSKCENYCNPKPAYKWCENLSSKLNYSRHQVENAKELTECMKMKSGFDLVFPVLRSHVMSDNFHRLRFQVIVSSPGIAVLKNREVLAKKARWNVIKVFSQIWTVIVLALLLNAIFGILIWVLVILLFFIWIRESAVKNTIMFGPFGNITKTKNLCMPKYLKRTMRHENYRDMSPCQCIFFSVFIVQPFTKITVSACYFLHASSHHENVAFADRRFISKNELHAHLPSAEIRSSHDGNIDDELRPAPTRVKRRVRIVFVGLQSLVRVNCRIIYSSEWAEYGDLEELLTGLRRKEVEGVLLDVFTATYIFNKGDIDTKMFEQVTILEFPFDIGLYMMDYKPCLKPCIENELQRDQTWIYPYVEKHMRGQAVNDQGERSQWTTQLNLLGSDEPAFRFAIYTLSIILAVLFVLGLQRDVSGKDFQLARRDFKQLLEHIDDVEKSLTKISELKEAYHKMEDNWIHLNKQLGTE</sequence>
<organism evidence="3 4">
    <name type="scientific">Porites evermanni</name>
    <dbReference type="NCBI Taxonomy" id="104178"/>
    <lineage>
        <taxon>Eukaryota</taxon>
        <taxon>Metazoa</taxon>
        <taxon>Cnidaria</taxon>
        <taxon>Anthozoa</taxon>
        <taxon>Hexacorallia</taxon>
        <taxon>Scleractinia</taxon>
        <taxon>Fungiina</taxon>
        <taxon>Poritidae</taxon>
        <taxon>Porites</taxon>
    </lineage>
</organism>
<name>A0ABN8QMQ3_9CNID</name>
<evidence type="ECO:0008006" key="5">
    <source>
        <dbReference type="Google" id="ProtNLM"/>
    </source>
</evidence>
<feature type="non-terminal residue" evidence="3">
    <location>
        <position position="586"/>
    </location>
</feature>
<evidence type="ECO:0000313" key="4">
    <source>
        <dbReference type="Proteomes" id="UP001159427"/>
    </source>
</evidence>
<protein>
    <recommendedName>
        <fullName evidence="5">Solute-binding protein family 3/N-terminal domain-containing protein</fullName>
    </recommendedName>
</protein>
<keyword evidence="2" id="KW-0812">Transmembrane</keyword>
<keyword evidence="2" id="KW-1133">Transmembrane helix</keyword>
<keyword evidence="4" id="KW-1185">Reference proteome</keyword>
<accession>A0ABN8QMQ3</accession>
<feature type="non-terminal residue" evidence="3">
    <location>
        <position position="1"/>
    </location>
</feature>
<evidence type="ECO:0000256" key="2">
    <source>
        <dbReference type="SAM" id="Phobius"/>
    </source>
</evidence>
<reference evidence="3 4" key="1">
    <citation type="submission" date="2022-05" db="EMBL/GenBank/DDBJ databases">
        <authorList>
            <consortium name="Genoscope - CEA"/>
            <person name="William W."/>
        </authorList>
    </citation>
    <scope>NUCLEOTIDE SEQUENCE [LARGE SCALE GENOMIC DNA]</scope>
</reference>
<dbReference type="Proteomes" id="UP001159427">
    <property type="component" value="Unassembled WGS sequence"/>
</dbReference>
<evidence type="ECO:0000256" key="1">
    <source>
        <dbReference type="SAM" id="MobiDB-lite"/>
    </source>
</evidence>
<feature type="transmembrane region" description="Helical" evidence="2">
    <location>
        <begin position="509"/>
        <end position="529"/>
    </location>
</feature>
<gene>
    <name evidence="3" type="ORF">PEVE_00005879</name>
</gene>
<dbReference type="EMBL" id="CALNXI010001379">
    <property type="protein sequence ID" value="CAH3167017.1"/>
    <property type="molecule type" value="Genomic_DNA"/>
</dbReference>
<keyword evidence="2" id="KW-0472">Membrane</keyword>
<comment type="caution">
    <text evidence="3">The sequence shown here is derived from an EMBL/GenBank/DDBJ whole genome shotgun (WGS) entry which is preliminary data.</text>
</comment>
<proteinExistence type="predicted"/>
<feature type="transmembrane region" description="Helical" evidence="2">
    <location>
        <begin position="219"/>
        <end position="249"/>
    </location>
</feature>
<evidence type="ECO:0000313" key="3">
    <source>
        <dbReference type="EMBL" id="CAH3167017.1"/>
    </source>
</evidence>